<proteinExistence type="predicted"/>
<dbReference type="KEGG" id="gbn:GEOBRER4_11640"/>
<accession>A0A6S6M426</accession>
<sequence length="368" mass="40095">MLVDAIKGVAAPHLARMMSRDLQKAEQGKTAAMRQHEYMVARESILGDLSSMPVSTTQECITNAKAARRKERLDLVSRELVACPKHATEAARLRKDMDEVEYMRCAKHVYLANDPKAPAELRANPPPGFLRPTPEQLKEMGLHDKILAPPDSNFRAAIYLKDPTVWGSNAAPKAVLALRGSTPQEEDWNNNFSQDANHKSLYYQKAVQMGNLLAAMKVSIHIVGHSLGGGLASAVQGGSGLSASTYNAAGLHPATVARYSKDSEHTAAEAEKITAVRVKDEVLTKTQENFVESRGLSLLANEAVGTKRDLAPFHDEAAYRSLKTEGKILGSESYDSYLHGMDEVIAATEKGKTSDEATLKNCSDNRRA</sequence>
<name>A0A6S6M426_9BACT</name>
<gene>
    <name evidence="1" type="ORF">GEOBRER4_n1210</name>
</gene>
<organism evidence="1 2">
    <name type="scientific">Citrifermentans bremense</name>
    <dbReference type="NCBI Taxonomy" id="60035"/>
    <lineage>
        <taxon>Bacteria</taxon>
        <taxon>Pseudomonadati</taxon>
        <taxon>Thermodesulfobacteriota</taxon>
        <taxon>Desulfuromonadia</taxon>
        <taxon>Geobacterales</taxon>
        <taxon>Geobacteraceae</taxon>
        <taxon>Citrifermentans</taxon>
    </lineage>
</organism>
<keyword evidence="2" id="KW-1185">Reference proteome</keyword>
<dbReference type="RefSeq" id="WP_185244628.1">
    <property type="nucleotide sequence ID" value="NZ_AP023213.1"/>
</dbReference>
<protein>
    <recommendedName>
        <fullName evidence="3">Phospholipase A1</fullName>
    </recommendedName>
</protein>
<evidence type="ECO:0000313" key="2">
    <source>
        <dbReference type="Proteomes" id="UP000515472"/>
    </source>
</evidence>
<dbReference type="InterPro" id="IPR029058">
    <property type="entry name" value="AB_hydrolase_fold"/>
</dbReference>
<reference evidence="1 2" key="1">
    <citation type="submission" date="2020-06" db="EMBL/GenBank/DDBJ databases">
        <title>Interaction of electrochemicaly active bacteria, Geobacter bremensis R4 on different carbon anode.</title>
        <authorList>
            <person name="Meng L."/>
            <person name="Yoshida N."/>
        </authorList>
    </citation>
    <scope>NUCLEOTIDE SEQUENCE [LARGE SCALE GENOMIC DNA]</scope>
    <source>
        <strain evidence="1 2">R4</strain>
    </source>
</reference>
<evidence type="ECO:0000313" key="1">
    <source>
        <dbReference type="EMBL" id="BCG46414.1"/>
    </source>
</evidence>
<evidence type="ECO:0008006" key="3">
    <source>
        <dbReference type="Google" id="ProtNLM"/>
    </source>
</evidence>
<dbReference type="AlphaFoldDB" id="A0A6S6M426"/>
<dbReference type="EMBL" id="AP023213">
    <property type="protein sequence ID" value="BCG46414.1"/>
    <property type="molecule type" value="Genomic_DNA"/>
</dbReference>
<dbReference type="SUPFAM" id="SSF53474">
    <property type="entry name" value="alpha/beta-Hydrolases"/>
    <property type="match status" value="1"/>
</dbReference>
<dbReference type="Pfam" id="PF26363">
    <property type="entry name" value="Phospholipase-like"/>
    <property type="match status" value="1"/>
</dbReference>
<dbReference type="Proteomes" id="UP000515472">
    <property type="component" value="Chromosome"/>
</dbReference>